<dbReference type="Proteomes" id="UP001056120">
    <property type="component" value="Linkage Group LG08"/>
</dbReference>
<reference evidence="2" key="1">
    <citation type="journal article" date="2022" name="Mol. Ecol. Resour.">
        <title>The genomes of chicory, endive, great burdock and yacon provide insights into Asteraceae palaeo-polyploidization history and plant inulin production.</title>
        <authorList>
            <person name="Fan W."/>
            <person name="Wang S."/>
            <person name="Wang H."/>
            <person name="Wang A."/>
            <person name="Jiang F."/>
            <person name="Liu H."/>
            <person name="Zhao H."/>
            <person name="Xu D."/>
            <person name="Zhang Y."/>
        </authorList>
    </citation>
    <scope>NUCLEOTIDE SEQUENCE [LARGE SCALE GENOMIC DNA]</scope>
    <source>
        <strain evidence="2">cv. Yunnan</strain>
    </source>
</reference>
<keyword evidence="2" id="KW-1185">Reference proteome</keyword>
<evidence type="ECO:0000313" key="1">
    <source>
        <dbReference type="EMBL" id="KAI3807392.1"/>
    </source>
</evidence>
<evidence type="ECO:0000313" key="2">
    <source>
        <dbReference type="Proteomes" id="UP001056120"/>
    </source>
</evidence>
<protein>
    <submittedName>
        <fullName evidence="1">Uncharacterized protein</fullName>
    </submittedName>
</protein>
<organism evidence="1 2">
    <name type="scientific">Smallanthus sonchifolius</name>
    <dbReference type="NCBI Taxonomy" id="185202"/>
    <lineage>
        <taxon>Eukaryota</taxon>
        <taxon>Viridiplantae</taxon>
        <taxon>Streptophyta</taxon>
        <taxon>Embryophyta</taxon>
        <taxon>Tracheophyta</taxon>
        <taxon>Spermatophyta</taxon>
        <taxon>Magnoliopsida</taxon>
        <taxon>eudicotyledons</taxon>
        <taxon>Gunneridae</taxon>
        <taxon>Pentapetalae</taxon>
        <taxon>asterids</taxon>
        <taxon>campanulids</taxon>
        <taxon>Asterales</taxon>
        <taxon>Asteraceae</taxon>
        <taxon>Asteroideae</taxon>
        <taxon>Heliantheae alliance</taxon>
        <taxon>Millerieae</taxon>
        <taxon>Smallanthus</taxon>
    </lineage>
</organism>
<accession>A0ACB9IHV5</accession>
<gene>
    <name evidence="1" type="ORF">L1987_23319</name>
</gene>
<dbReference type="EMBL" id="CM042025">
    <property type="protein sequence ID" value="KAI3807392.1"/>
    <property type="molecule type" value="Genomic_DNA"/>
</dbReference>
<name>A0ACB9IHV5_9ASTR</name>
<reference evidence="1 2" key="2">
    <citation type="journal article" date="2022" name="Mol. Ecol. Resour.">
        <title>The genomes of chicory, endive, great burdock and yacon provide insights into Asteraceae paleo-polyploidization history and plant inulin production.</title>
        <authorList>
            <person name="Fan W."/>
            <person name="Wang S."/>
            <person name="Wang H."/>
            <person name="Wang A."/>
            <person name="Jiang F."/>
            <person name="Liu H."/>
            <person name="Zhao H."/>
            <person name="Xu D."/>
            <person name="Zhang Y."/>
        </authorList>
    </citation>
    <scope>NUCLEOTIDE SEQUENCE [LARGE SCALE GENOMIC DNA]</scope>
    <source>
        <strain evidence="2">cv. Yunnan</strain>
        <tissue evidence="1">Leaves</tissue>
    </source>
</reference>
<comment type="caution">
    <text evidence="1">The sequence shown here is derived from an EMBL/GenBank/DDBJ whole genome shotgun (WGS) entry which is preliminary data.</text>
</comment>
<sequence length="205" mass="23234">MQDIHPIGSTGSSGDGGTFFAGEVDRRSKPHHHDLRCPRCQSINTKFCYYNNYNLSQPRHFCKSCRRYWTKGGVLRNVPVGGSNRKTKRSDKLKPKPSSKAVAVETTAPVKSITTPEIETWSSIFQWTETEVKMPEMRSSLTTDQTAVIDYASLENMTSNGELAGTVDEGLFDLTGTVDESYWYESRWSDDDGNDHDHFNYLRYA</sequence>
<proteinExistence type="predicted"/>